<comment type="catalytic activity">
    <reaction evidence="5">
        <text>L-seryl-[protein] + ATP = O-phospho-L-seryl-[protein] + ADP + H(+)</text>
        <dbReference type="Rhea" id="RHEA:17989"/>
        <dbReference type="Rhea" id="RHEA-COMP:9863"/>
        <dbReference type="Rhea" id="RHEA-COMP:11604"/>
        <dbReference type="ChEBI" id="CHEBI:15378"/>
        <dbReference type="ChEBI" id="CHEBI:29999"/>
        <dbReference type="ChEBI" id="CHEBI:30616"/>
        <dbReference type="ChEBI" id="CHEBI:83421"/>
        <dbReference type="ChEBI" id="CHEBI:456216"/>
        <dbReference type="EC" id="2.7.11.1"/>
    </reaction>
</comment>
<evidence type="ECO:0000256" key="6">
    <source>
        <dbReference type="SAM" id="MobiDB-lite"/>
    </source>
</evidence>
<evidence type="ECO:0000259" key="7">
    <source>
        <dbReference type="PROSITE" id="PS50927"/>
    </source>
</evidence>
<dbReference type="Proteomes" id="UP001054889">
    <property type="component" value="Unassembled WGS sequence"/>
</dbReference>
<protein>
    <recommendedName>
        <fullName evidence="2">non-specific serine/threonine protein kinase</fullName>
        <ecNumber evidence="2">2.7.11.1</ecNumber>
    </recommendedName>
</protein>
<dbReference type="GO" id="GO:0004674">
    <property type="term" value="F:protein serine/threonine kinase activity"/>
    <property type="evidence" value="ECO:0007669"/>
    <property type="project" value="UniProtKB-EC"/>
</dbReference>
<feature type="domain" description="Bulb-type lectin" evidence="7">
    <location>
        <begin position="1"/>
        <end position="104"/>
    </location>
</feature>
<feature type="compositionally biased region" description="Polar residues" evidence="6">
    <location>
        <begin position="146"/>
        <end position="155"/>
    </location>
</feature>
<dbReference type="EMBL" id="BQKI01000007">
    <property type="protein sequence ID" value="GJM99477.1"/>
    <property type="molecule type" value="Genomic_DNA"/>
</dbReference>
<comment type="subcellular location">
    <subcellularLocation>
        <location evidence="1">Membrane</location>
        <topology evidence="1">Single-pass type I membrane protein</topology>
    </subcellularLocation>
</comment>
<organism evidence="8 9">
    <name type="scientific">Eleusine coracana subsp. coracana</name>
    <dbReference type="NCBI Taxonomy" id="191504"/>
    <lineage>
        <taxon>Eukaryota</taxon>
        <taxon>Viridiplantae</taxon>
        <taxon>Streptophyta</taxon>
        <taxon>Embryophyta</taxon>
        <taxon>Tracheophyta</taxon>
        <taxon>Spermatophyta</taxon>
        <taxon>Magnoliopsida</taxon>
        <taxon>Liliopsida</taxon>
        <taxon>Poales</taxon>
        <taxon>Poaceae</taxon>
        <taxon>PACMAD clade</taxon>
        <taxon>Chloridoideae</taxon>
        <taxon>Cynodonteae</taxon>
        <taxon>Eleusininae</taxon>
        <taxon>Eleusine</taxon>
    </lineage>
</organism>
<gene>
    <name evidence="8" type="primary">ga16575</name>
    <name evidence="8" type="ORF">PR202_ga16575</name>
</gene>
<evidence type="ECO:0000256" key="3">
    <source>
        <dbReference type="ARBA" id="ARBA00023170"/>
    </source>
</evidence>
<dbReference type="InterPro" id="IPR001480">
    <property type="entry name" value="Bulb-type_lectin_dom"/>
</dbReference>
<accession>A0AAV5CN08</accession>
<reference evidence="8" key="1">
    <citation type="journal article" date="2018" name="DNA Res.">
        <title>Multiple hybrid de novo genome assembly of finger millet, an orphan allotetraploid crop.</title>
        <authorList>
            <person name="Hatakeyama M."/>
            <person name="Aluri S."/>
            <person name="Balachadran M.T."/>
            <person name="Sivarajan S.R."/>
            <person name="Patrignani A."/>
            <person name="Gruter S."/>
            <person name="Poveda L."/>
            <person name="Shimizu-Inatsugi R."/>
            <person name="Baeten J."/>
            <person name="Francoijs K.J."/>
            <person name="Nataraja K.N."/>
            <person name="Reddy Y.A.N."/>
            <person name="Phadnis S."/>
            <person name="Ravikumar R.L."/>
            <person name="Schlapbach R."/>
            <person name="Sreeman S.M."/>
            <person name="Shimizu K.K."/>
        </authorList>
    </citation>
    <scope>NUCLEOTIDE SEQUENCE</scope>
</reference>
<evidence type="ECO:0000313" key="9">
    <source>
        <dbReference type="Proteomes" id="UP001054889"/>
    </source>
</evidence>
<dbReference type="InterPro" id="IPR036426">
    <property type="entry name" value="Bulb-type_lectin_dom_sf"/>
</dbReference>
<evidence type="ECO:0000313" key="8">
    <source>
        <dbReference type="EMBL" id="GJM99477.1"/>
    </source>
</evidence>
<sequence>MLARLRAGFLLPVKLNSVWVANRPEAPIRTTGNNNSASSSAPTLAVTNTSNLVLSDGNGRIVLAAANVATGEHSWGIGTTATLANAGNLVLRSLNGAMLWQSFDHSRDTFLPGRRLRTNNATPSCRGRVPGTLRRPGASPTARTRPCSSRSSSGTGHARYVAQRRVDGQQGPPDPSSTSP</sequence>
<proteinExistence type="predicted"/>
<comment type="caution">
    <text evidence="8">The sequence shown here is derived from an EMBL/GenBank/DDBJ whole genome shotgun (WGS) entry which is preliminary data.</text>
</comment>
<comment type="catalytic activity">
    <reaction evidence="4">
        <text>L-threonyl-[protein] + ATP = O-phospho-L-threonyl-[protein] + ADP + H(+)</text>
        <dbReference type="Rhea" id="RHEA:46608"/>
        <dbReference type="Rhea" id="RHEA-COMP:11060"/>
        <dbReference type="Rhea" id="RHEA-COMP:11605"/>
        <dbReference type="ChEBI" id="CHEBI:15378"/>
        <dbReference type="ChEBI" id="CHEBI:30013"/>
        <dbReference type="ChEBI" id="CHEBI:30616"/>
        <dbReference type="ChEBI" id="CHEBI:61977"/>
        <dbReference type="ChEBI" id="CHEBI:456216"/>
        <dbReference type="EC" id="2.7.11.1"/>
    </reaction>
</comment>
<dbReference type="SUPFAM" id="SSF51110">
    <property type="entry name" value="alpha-D-mannose-specific plant lectins"/>
    <property type="match status" value="1"/>
</dbReference>
<evidence type="ECO:0000256" key="5">
    <source>
        <dbReference type="ARBA" id="ARBA00048679"/>
    </source>
</evidence>
<dbReference type="PANTHER" id="PTHR32444">
    <property type="entry name" value="BULB-TYPE LECTIN DOMAIN-CONTAINING PROTEIN"/>
    <property type="match status" value="1"/>
</dbReference>
<dbReference type="EC" id="2.7.11.1" evidence="2"/>
<name>A0AAV5CN08_ELECO</name>
<feature type="region of interest" description="Disordered" evidence="6">
    <location>
        <begin position="114"/>
        <end position="180"/>
    </location>
</feature>
<keyword evidence="3" id="KW-0675">Receptor</keyword>
<dbReference type="Pfam" id="PF01453">
    <property type="entry name" value="B_lectin"/>
    <property type="match status" value="1"/>
</dbReference>
<evidence type="ECO:0000256" key="2">
    <source>
        <dbReference type="ARBA" id="ARBA00012513"/>
    </source>
</evidence>
<dbReference type="GO" id="GO:0051707">
    <property type="term" value="P:response to other organism"/>
    <property type="evidence" value="ECO:0007669"/>
    <property type="project" value="UniProtKB-ARBA"/>
</dbReference>
<keyword evidence="9" id="KW-1185">Reference proteome</keyword>
<dbReference type="PANTHER" id="PTHR32444:SF118">
    <property type="entry name" value="OS09G0551150 PROTEIN"/>
    <property type="match status" value="1"/>
</dbReference>
<dbReference type="AlphaFoldDB" id="A0AAV5CN08"/>
<dbReference type="Gene3D" id="2.90.10.10">
    <property type="entry name" value="Bulb-type lectin domain"/>
    <property type="match status" value="1"/>
</dbReference>
<dbReference type="PROSITE" id="PS50927">
    <property type="entry name" value="BULB_LECTIN"/>
    <property type="match status" value="1"/>
</dbReference>
<evidence type="ECO:0000256" key="1">
    <source>
        <dbReference type="ARBA" id="ARBA00004479"/>
    </source>
</evidence>
<dbReference type="GO" id="GO:0016020">
    <property type="term" value="C:membrane"/>
    <property type="evidence" value="ECO:0007669"/>
    <property type="project" value="UniProtKB-SubCell"/>
</dbReference>
<evidence type="ECO:0000256" key="4">
    <source>
        <dbReference type="ARBA" id="ARBA00047899"/>
    </source>
</evidence>
<reference evidence="8" key="2">
    <citation type="submission" date="2021-12" db="EMBL/GenBank/DDBJ databases">
        <title>Resequencing data analysis of finger millet.</title>
        <authorList>
            <person name="Hatakeyama M."/>
            <person name="Aluri S."/>
            <person name="Balachadran M.T."/>
            <person name="Sivarajan S.R."/>
            <person name="Poveda L."/>
            <person name="Shimizu-Inatsugi R."/>
            <person name="Schlapbach R."/>
            <person name="Sreeman S.M."/>
            <person name="Shimizu K.K."/>
        </authorList>
    </citation>
    <scope>NUCLEOTIDE SEQUENCE</scope>
</reference>